<protein>
    <submittedName>
        <fullName evidence="1">MoxR family ATPase</fullName>
    </submittedName>
</protein>
<sequence length="76" mass="7871">AAADRLAAQVARAAAALRAADLLKPPGVAESLDWTEALVALGVRDLDPDSAARTLGAVLKYREDRERGLAALFDGG</sequence>
<accession>A0A372JHY5</accession>
<reference evidence="1 2" key="1">
    <citation type="submission" date="2018-08" db="EMBL/GenBank/DDBJ databases">
        <title>Actinomadura jelena sp. nov., a novel Actinomycete isolated from soil in Chad.</title>
        <authorList>
            <person name="Shi L."/>
        </authorList>
    </citation>
    <scope>NUCLEOTIDE SEQUENCE [LARGE SCALE GENOMIC DNA]</scope>
    <source>
        <strain evidence="1 2">NEAU-G17</strain>
    </source>
</reference>
<dbReference type="Proteomes" id="UP000261811">
    <property type="component" value="Unassembled WGS sequence"/>
</dbReference>
<gene>
    <name evidence="1" type="ORF">DZF91_22625</name>
</gene>
<evidence type="ECO:0000313" key="1">
    <source>
        <dbReference type="EMBL" id="RFU39396.1"/>
    </source>
</evidence>
<dbReference type="EMBL" id="QURH01000343">
    <property type="protein sequence ID" value="RFU39396.1"/>
    <property type="molecule type" value="Genomic_DNA"/>
</dbReference>
<evidence type="ECO:0000313" key="2">
    <source>
        <dbReference type="Proteomes" id="UP000261811"/>
    </source>
</evidence>
<feature type="non-terminal residue" evidence="1">
    <location>
        <position position="1"/>
    </location>
</feature>
<name>A0A372JHY5_9ACTN</name>
<organism evidence="1 2">
    <name type="scientific">Actinomadura logoneensis</name>
    <dbReference type="NCBI Taxonomy" id="2293572"/>
    <lineage>
        <taxon>Bacteria</taxon>
        <taxon>Bacillati</taxon>
        <taxon>Actinomycetota</taxon>
        <taxon>Actinomycetes</taxon>
        <taxon>Streptosporangiales</taxon>
        <taxon>Thermomonosporaceae</taxon>
        <taxon>Actinomadura</taxon>
    </lineage>
</organism>
<proteinExistence type="predicted"/>
<keyword evidence="2" id="KW-1185">Reference proteome</keyword>
<dbReference type="AlphaFoldDB" id="A0A372JHY5"/>
<comment type="caution">
    <text evidence="1">The sequence shown here is derived from an EMBL/GenBank/DDBJ whole genome shotgun (WGS) entry which is preliminary data.</text>
</comment>